<evidence type="ECO:0000313" key="2">
    <source>
        <dbReference type="EMBL" id="KAJ1122620.1"/>
    </source>
</evidence>
<feature type="region of interest" description="Disordered" evidence="1">
    <location>
        <begin position="46"/>
        <end position="75"/>
    </location>
</feature>
<feature type="region of interest" description="Disordered" evidence="1">
    <location>
        <begin position="1"/>
        <end position="26"/>
    </location>
</feature>
<reference evidence="2" key="1">
    <citation type="journal article" date="2022" name="bioRxiv">
        <title>Sequencing and chromosome-scale assembly of the giantPleurodeles waltlgenome.</title>
        <authorList>
            <person name="Brown T."/>
            <person name="Elewa A."/>
            <person name="Iarovenko S."/>
            <person name="Subramanian E."/>
            <person name="Araus A.J."/>
            <person name="Petzold A."/>
            <person name="Susuki M."/>
            <person name="Suzuki K.-i.T."/>
            <person name="Hayashi T."/>
            <person name="Toyoda A."/>
            <person name="Oliveira C."/>
            <person name="Osipova E."/>
            <person name="Leigh N.D."/>
            <person name="Simon A."/>
            <person name="Yun M.H."/>
        </authorList>
    </citation>
    <scope>NUCLEOTIDE SEQUENCE</scope>
    <source>
        <strain evidence="2">20211129_DDA</strain>
        <tissue evidence="2">Liver</tissue>
    </source>
</reference>
<evidence type="ECO:0000313" key="3">
    <source>
        <dbReference type="Proteomes" id="UP001066276"/>
    </source>
</evidence>
<protein>
    <submittedName>
        <fullName evidence="2">Uncharacterized protein</fullName>
    </submittedName>
</protein>
<feature type="compositionally biased region" description="Polar residues" evidence="1">
    <location>
        <begin position="101"/>
        <end position="111"/>
    </location>
</feature>
<name>A0AAV7P614_PLEWA</name>
<comment type="caution">
    <text evidence="2">The sequence shown here is derived from an EMBL/GenBank/DDBJ whole genome shotgun (WGS) entry which is preliminary data.</text>
</comment>
<dbReference type="Proteomes" id="UP001066276">
    <property type="component" value="Chromosome 7"/>
</dbReference>
<proteinExistence type="predicted"/>
<sequence>MVVPAGRRGGEGLAPPPSQHSDGSDNLVQDFQELCMVQRARYRTHRRDDNRRLQMCGRQQRTLTERKGMGAERFKRPQTRAIFLHDTHPLKCTSDAKPKQRSSFTGALQMK</sequence>
<feature type="region of interest" description="Disordered" evidence="1">
    <location>
        <begin position="90"/>
        <end position="111"/>
    </location>
</feature>
<feature type="compositionally biased region" description="Basic and acidic residues" evidence="1">
    <location>
        <begin position="63"/>
        <end position="75"/>
    </location>
</feature>
<keyword evidence="3" id="KW-1185">Reference proteome</keyword>
<dbReference type="AlphaFoldDB" id="A0AAV7P614"/>
<organism evidence="2 3">
    <name type="scientific">Pleurodeles waltl</name>
    <name type="common">Iberian ribbed newt</name>
    <dbReference type="NCBI Taxonomy" id="8319"/>
    <lineage>
        <taxon>Eukaryota</taxon>
        <taxon>Metazoa</taxon>
        <taxon>Chordata</taxon>
        <taxon>Craniata</taxon>
        <taxon>Vertebrata</taxon>
        <taxon>Euteleostomi</taxon>
        <taxon>Amphibia</taxon>
        <taxon>Batrachia</taxon>
        <taxon>Caudata</taxon>
        <taxon>Salamandroidea</taxon>
        <taxon>Salamandridae</taxon>
        <taxon>Pleurodelinae</taxon>
        <taxon>Pleurodeles</taxon>
    </lineage>
</organism>
<evidence type="ECO:0000256" key="1">
    <source>
        <dbReference type="SAM" id="MobiDB-lite"/>
    </source>
</evidence>
<dbReference type="EMBL" id="JANPWB010000011">
    <property type="protein sequence ID" value="KAJ1122620.1"/>
    <property type="molecule type" value="Genomic_DNA"/>
</dbReference>
<gene>
    <name evidence="2" type="ORF">NDU88_001105</name>
</gene>
<accession>A0AAV7P614</accession>